<proteinExistence type="inferred from homology"/>
<evidence type="ECO:0000256" key="9">
    <source>
        <dbReference type="SAM" id="Phobius"/>
    </source>
</evidence>
<keyword evidence="5 9" id="KW-0812">Transmembrane</keyword>
<feature type="transmembrane region" description="Helical" evidence="9">
    <location>
        <begin position="364"/>
        <end position="385"/>
    </location>
</feature>
<organism evidence="10 11">
    <name type="scientific">Hydnum rufescens UP504</name>
    <dbReference type="NCBI Taxonomy" id="1448309"/>
    <lineage>
        <taxon>Eukaryota</taxon>
        <taxon>Fungi</taxon>
        <taxon>Dikarya</taxon>
        <taxon>Basidiomycota</taxon>
        <taxon>Agaricomycotina</taxon>
        <taxon>Agaricomycetes</taxon>
        <taxon>Cantharellales</taxon>
        <taxon>Hydnaceae</taxon>
        <taxon>Hydnum</taxon>
    </lineage>
</organism>
<evidence type="ECO:0008006" key="12">
    <source>
        <dbReference type="Google" id="ProtNLM"/>
    </source>
</evidence>
<dbReference type="PANTHER" id="PTHR13121:SF0">
    <property type="entry name" value="PHOSPHATIDYLINOSITOL GLYCAN ANCHOR BIOSYNTHESIS CLASS U PROTEIN"/>
    <property type="match status" value="1"/>
</dbReference>
<dbReference type="GO" id="GO:0042765">
    <property type="term" value="C:GPI-anchor transamidase complex"/>
    <property type="evidence" value="ECO:0007669"/>
    <property type="project" value="InterPro"/>
</dbReference>
<accession>A0A9P6B6J2</accession>
<feature type="transmembrane region" description="Helical" evidence="9">
    <location>
        <begin position="86"/>
        <end position="104"/>
    </location>
</feature>
<dbReference type="Pfam" id="PF06728">
    <property type="entry name" value="PIG-U"/>
    <property type="match status" value="1"/>
</dbReference>
<dbReference type="Proteomes" id="UP000886523">
    <property type="component" value="Unassembled WGS sequence"/>
</dbReference>
<feature type="transmembrane region" description="Helical" evidence="9">
    <location>
        <begin position="292"/>
        <end position="308"/>
    </location>
</feature>
<evidence type="ECO:0000256" key="5">
    <source>
        <dbReference type="ARBA" id="ARBA00022692"/>
    </source>
</evidence>
<dbReference type="GO" id="GO:0016255">
    <property type="term" value="P:attachment of GPI anchor to protein"/>
    <property type="evidence" value="ECO:0007669"/>
    <property type="project" value="InterPro"/>
</dbReference>
<comment type="subcellular location">
    <subcellularLocation>
        <location evidence="1">Endoplasmic reticulum membrane</location>
        <topology evidence="1">Multi-pass membrane protein</topology>
    </subcellularLocation>
</comment>
<evidence type="ECO:0000256" key="6">
    <source>
        <dbReference type="ARBA" id="ARBA00022824"/>
    </source>
</evidence>
<comment type="pathway">
    <text evidence="2">Glycolipid biosynthesis; glycosylphosphatidylinositol-anchor biosynthesis.</text>
</comment>
<evidence type="ECO:0000256" key="3">
    <source>
        <dbReference type="ARBA" id="ARBA00010026"/>
    </source>
</evidence>
<keyword evidence="4" id="KW-0337">GPI-anchor biosynthesis</keyword>
<keyword evidence="8 9" id="KW-0472">Membrane</keyword>
<evidence type="ECO:0000256" key="4">
    <source>
        <dbReference type="ARBA" id="ARBA00022502"/>
    </source>
</evidence>
<evidence type="ECO:0000313" key="10">
    <source>
        <dbReference type="EMBL" id="KAF9518659.1"/>
    </source>
</evidence>
<gene>
    <name evidence="10" type="ORF">BS47DRAFT_1370976</name>
</gene>
<keyword evidence="6" id="KW-0256">Endoplasmic reticulum</keyword>
<keyword evidence="11" id="KW-1185">Reference proteome</keyword>
<evidence type="ECO:0000256" key="7">
    <source>
        <dbReference type="ARBA" id="ARBA00022989"/>
    </source>
</evidence>
<comment type="caution">
    <text evidence="10">The sequence shown here is derived from an EMBL/GenBank/DDBJ whole genome shotgun (WGS) entry which is preliminary data.</text>
</comment>
<evidence type="ECO:0000313" key="11">
    <source>
        <dbReference type="Proteomes" id="UP000886523"/>
    </source>
</evidence>
<evidence type="ECO:0000256" key="2">
    <source>
        <dbReference type="ARBA" id="ARBA00004687"/>
    </source>
</evidence>
<comment type="similarity">
    <text evidence="3">Belongs to the PIGU family.</text>
</comment>
<dbReference type="GO" id="GO:0006506">
    <property type="term" value="P:GPI anchor biosynthetic process"/>
    <property type="evidence" value="ECO:0007669"/>
    <property type="project" value="UniProtKB-KW"/>
</dbReference>
<dbReference type="OrthoDB" id="549017at2759"/>
<name>A0A9P6B6J2_9AGAM</name>
<feature type="transmembrane region" description="Helical" evidence="9">
    <location>
        <begin position="212"/>
        <end position="232"/>
    </location>
</feature>
<feature type="transmembrane region" description="Helical" evidence="9">
    <location>
        <begin position="116"/>
        <end position="139"/>
    </location>
</feature>
<evidence type="ECO:0000256" key="1">
    <source>
        <dbReference type="ARBA" id="ARBA00004477"/>
    </source>
</evidence>
<dbReference type="PANTHER" id="PTHR13121">
    <property type="entry name" value="GPI TRANSAMIDASE COMPONENT PIG-U"/>
    <property type="match status" value="1"/>
</dbReference>
<feature type="transmembrane region" description="Helical" evidence="9">
    <location>
        <begin position="159"/>
        <end position="184"/>
    </location>
</feature>
<feature type="transmembrane region" description="Helical" evidence="9">
    <location>
        <begin position="267"/>
        <end position="285"/>
    </location>
</feature>
<protein>
    <recommendedName>
        <fullName evidence="12">PIG-U-domain-containing protein</fullName>
    </recommendedName>
</protein>
<evidence type="ECO:0000256" key="8">
    <source>
        <dbReference type="ARBA" id="ARBA00023136"/>
    </source>
</evidence>
<dbReference type="AlphaFoldDB" id="A0A9P6B6J2"/>
<dbReference type="EMBL" id="MU128923">
    <property type="protein sequence ID" value="KAF9518659.1"/>
    <property type="molecule type" value="Genomic_DNA"/>
</dbReference>
<feature type="transmembrane region" description="Helical" evidence="9">
    <location>
        <begin position="338"/>
        <end position="358"/>
    </location>
</feature>
<dbReference type="InterPro" id="IPR009600">
    <property type="entry name" value="PIG-U"/>
</dbReference>
<feature type="transmembrane region" description="Helical" evidence="9">
    <location>
        <begin position="12"/>
        <end position="30"/>
    </location>
</feature>
<reference evidence="10" key="1">
    <citation type="journal article" date="2020" name="Nat. Commun.">
        <title>Large-scale genome sequencing of mycorrhizal fungi provides insights into the early evolution of symbiotic traits.</title>
        <authorList>
            <person name="Miyauchi S."/>
            <person name="Kiss E."/>
            <person name="Kuo A."/>
            <person name="Drula E."/>
            <person name="Kohler A."/>
            <person name="Sanchez-Garcia M."/>
            <person name="Morin E."/>
            <person name="Andreopoulos B."/>
            <person name="Barry K.W."/>
            <person name="Bonito G."/>
            <person name="Buee M."/>
            <person name="Carver A."/>
            <person name="Chen C."/>
            <person name="Cichocki N."/>
            <person name="Clum A."/>
            <person name="Culley D."/>
            <person name="Crous P.W."/>
            <person name="Fauchery L."/>
            <person name="Girlanda M."/>
            <person name="Hayes R.D."/>
            <person name="Keri Z."/>
            <person name="LaButti K."/>
            <person name="Lipzen A."/>
            <person name="Lombard V."/>
            <person name="Magnuson J."/>
            <person name="Maillard F."/>
            <person name="Murat C."/>
            <person name="Nolan M."/>
            <person name="Ohm R.A."/>
            <person name="Pangilinan J."/>
            <person name="Pereira M.F."/>
            <person name="Perotto S."/>
            <person name="Peter M."/>
            <person name="Pfister S."/>
            <person name="Riley R."/>
            <person name="Sitrit Y."/>
            <person name="Stielow J.B."/>
            <person name="Szollosi G."/>
            <person name="Zifcakova L."/>
            <person name="Stursova M."/>
            <person name="Spatafora J.W."/>
            <person name="Tedersoo L."/>
            <person name="Vaario L.M."/>
            <person name="Yamada A."/>
            <person name="Yan M."/>
            <person name="Wang P."/>
            <person name="Xu J."/>
            <person name="Bruns T."/>
            <person name="Baldrian P."/>
            <person name="Vilgalys R."/>
            <person name="Dunand C."/>
            <person name="Henrissat B."/>
            <person name="Grigoriev I.V."/>
            <person name="Hibbett D."/>
            <person name="Nagy L.G."/>
            <person name="Martin F.M."/>
        </authorList>
    </citation>
    <scope>NUCLEOTIDE SEQUENCE</scope>
    <source>
        <strain evidence="10">UP504</strain>
    </source>
</reference>
<sequence>MSSILTGGRLGVLIFALRSALFFTPLPALLRDDAQLSSTLTSYTRLKEGVYLFRNGFDPYAGGVFRQVGLLVYHALMFIAQCSANYVVPVDGLAAWCLVQIWRIRSNTRNVAQEGLIVTVYLLHPYLLLPTLALSTSTLDNALLILGLYFAAYGKPSPALLILAILACMSPPFALLLPPIILLLMGSPVSSLARPISPQIDYRRMYRLTAEFLLYFSVLTLISSFVAGGWSWTYKTWGAVILLPDLTPNPGLWWYFFTEMFDDFRPFFLMVFSVHLLIYVAPISIKLRHDPLFASFILQGIISTFKSYPTLADPGLFTAMFAIFPEIVLHLRHPLPTVMLHVHAALLLPLFHYLWIVQGTGNANFFYASTLVFGLANAAAIVDALRAGLRIGFGEKPGHELIQR</sequence>
<keyword evidence="7 9" id="KW-1133">Transmembrane helix</keyword>